<evidence type="ECO:0000256" key="1">
    <source>
        <dbReference type="SAM" id="Phobius"/>
    </source>
</evidence>
<dbReference type="KEGG" id="crx:CRECT_0481"/>
<dbReference type="RefSeq" id="WP_039888662.1">
    <property type="nucleotide sequence ID" value="NZ_CP012543.1"/>
</dbReference>
<protein>
    <submittedName>
        <fullName evidence="2">Uncharacterized protein</fullName>
    </submittedName>
</protein>
<reference evidence="2 3" key="1">
    <citation type="submission" date="2016-07" db="EMBL/GenBank/DDBJ databases">
        <title>Comparative genomics of the Campylobacter concisus group.</title>
        <authorList>
            <person name="Miller W.G."/>
            <person name="Yee E."/>
            <person name="Chapman M.H."/>
            <person name="Huynh S."/>
            <person name="Bono J.L."/>
            <person name="On S.L.W."/>
            <person name="StLeger J."/>
            <person name="Foster G."/>
            <person name="Parker C.T."/>
        </authorList>
    </citation>
    <scope>NUCLEOTIDE SEQUENCE [LARGE SCALE GENOMIC DNA]</scope>
    <source>
        <strain evidence="2 3">ATCC 33238</strain>
    </source>
</reference>
<dbReference type="EMBL" id="CP012543">
    <property type="protein sequence ID" value="QCD46172.1"/>
    <property type="molecule type" value="Genomic_DNA"/>
</dbReference>
<feature type="transmembrane region" description="Helical" evidence="1">
    <location>
        <begin position="67"/>
        <end position="86"/>
    </location>
</feature>
<accession>A0A6G5QKN6</accession>
<keyword evidence="1" id="KW-1133">Transmembrane helix</keyword>
<keyword evidence="1" id="KW-0812">Transmembrane</keyword>
<sequence length="188" mass="22547">MGIEVGWGEMGKDDNEFMDLPDNIKLDKDEHVLCEFELVNTIHKEVRMFLCILLLFLYANSKNFDIGVFWLAMLISCMVLFFIFLFQSIKTNKAKKLYITNRHFITHSGHRTDIGDIYFRYFDSGYSWMSFKVELCFYENKKFLFYCVTDEQSNEYINLIKTIHDISKNDRFLQEHLGYYVKQKLIKQ</sequence>
<dbReference type="Proteomes" id="UP000502377">
    <property type="component" value="Chromosome"/>
</dbReference>
<keyword evidence="1" id="KW-0472">Membrane</keyword>
<organism evidence="2 3">
    <name type="scientific">Campylobacter rectus</name>
    <name type="common">Wolinella recta</name>
    <dbReference type="NCBI Taxonomy" id="203"/>
    <lineage>
        <taxon>Bacteria</taxon>
        <taxon>Pseudomonadati</taxon>
        <taxon>Campylobacterota</taxon>
        <taxon>Epsilonproteobacteria</taxon>
        <taxon>Campylobacterales</taxon>
        <taxon>Campylobacteraceae</taxon>
        <taxon>Campylobacter</taxon>
    </lineage>
</organism>
<name>A0A6G5QKN6_CAMRE</name>
<gene>
    <name evidence="2" type="ORF">CRECT_0481</name>
</gene>
<evidence type="ECO:0000313" key="2">
    <source>
        <dbReference type="EMBL" id="QCD46172.1"/>
    </source>
</evidence>
<evidence type="ECO:0000313" key="3">
    <source>
        <dbReference type="Proteomes" id="UP000502377"/>
    </source>
</evidence>
<dbReference type="AlphaFoldDB" id="A0A6G5QKN6"/>
<proteinExistence type="predicted"/>